<keyword evidence="22" id="KW-0156">Chromatin regulator</keyword>
<evidence type="ECO:0000256" key="8">
    <source>
        <dbReference type="ARBA" id="ARBA00004906"/>
    </source>
</evidence>
<keyword evidence="11" id="KW-0963">Cytoplasm</keyword>
<dbReference type="PhylomeDB" id="B4R564"/>
<dbReference type="PRINTS" id="PR01270">
    <property type="entry name" value="HDASUPER"/>
</dbReference>
<dbReference type="PANTHER" id="PTHR10625:SF38">
    <property type="entry name" value="HISTONE DEACETYLASE 6, ISOFORM G"/>
    <property type="match status" value="1"/>
</dbReference>
<evidence type="ECO:0000256" key="11">
    <source>
        <dbReference type="ARBA" id="ARBA00022490"/>
    </source>
</evidence>
<evidence type="ECO:0000259" key="36">
    <source>
        <dbReference type="PROSITE" id="PS50271"/>
    </source>
</evidence>
<evidence type="ECO:0000256" key="13">
    <source>
        <dbReference type="ARBA" id="ARBA00022553"/>
    </source>
</evidence>
<evidence type="ECO:0000256" key="29">
    <source>
        <dbReference type="ARBA" id="ARBA00048287"/>
    </source>
</evidence>
<feature type="region of interest" description="Disordered" evidence="35">
    <location>
        <begin position="1"/>
        <end position="63"/>
    </location>
</feature>
<evidence type="ECO:0000313" key="37">
    <source>
        <dbReference type="EMBL" id="EDX17965.1"/>
    </source>
</evidence>
<evidence type="ECO:0000256" key="19">
    <source>
        <dbReference type="ARBA" id="ARBA00022801"/>
    </source>
</evidence>
<dbReference type="GO" id="GO:0098793">
    <property type="term" value="C:presynapse"/>
    <property type="evidence" value="ECO:0007669"/>
    <property type="project" value="GOC"/>
</dbReference>
<dbReference type="SUPFAM" id="SSF57850">
    <property type="entry name" value="RING/U-box"/>
    <property type="match status" value="1"/>
</dbReference>
<keyword evidence="10" id="KW-0488">Methylation</keyword>
<keyword evidence="20" id="KW-0862">Zinc</keyword>
<evidence type="ECO:0000256" key="2">
    <source>
        <dbReference type="ARBA" id="ARBA00004120"/>
    </source>
</evidence>
<evidence type="ECO:0000256" key="20">
    <source>
        <dbReference type="ARBA" id="ARBA00022833"/>
    </source>
</evidence>
<dbReference type="Proteomes" id="UP000000304">
    <property type="component" value="Chromosome X"/>
</dbReference>
<keyword evidence="26" id="KW-0206">Cytoskeleton</keyword>
<keyword evidence="13" id="KW-0597">Phosphoprotein</keyword>
<evidence type="ECO:0000256" key="15">
    <source>
        <dbReference type="ARBA" id="ARBA00022723"/>
    </source>
</evidence>
<dbReference type="STRING" id="7240.B4R564"/>
<evidence type="ECO:0000256" key="32">
    <source>
        <dbReference type="ARBA" id="ARBA00068733"/>
    </source>
</evidence>
<dbReference type="GO" id="GO:0003779">
    <property type="term" value="F:actin binding"/>
    <property type="evidence" value="ECO:0007669"/>
    <property type="project" value="UniProtKB-KW"/>
</dbReference>
<evidence type="ECO:0000256" key="17">
    <source>
        <dbReference type="ARBA" id="ARBA00022771"/>
    </source>
</evidence>
<dbReference type="GO" id="GO:0180032">
    <property type="term" value="F:histone H4K5 deacetylase activity, hydrolytic mechanism"/>
    <property type="evidence" value="ECO:0007669"/>
    <property type="project" value="EnsemblMetazoa"/>
</dbReference>
<evidence type="ECO:0000256" key="18">
    <source>
        <dbReference type="ARBA" id="ARBA00022786"/>
    </source>
</evidence>
<dbReference type="FunFam" id="3.30.40.10:FF:000342">
    <property type="entry name" value="Histone deacetylase 6"/>
    <property type="match status" value="1"/>
</dbReference>
<evidence type="ECO:0000256" key="28">
    <source>
        <dbReference type="ARBA" id="ARBA00023273"/>
    </source>
</evidence>
<feature type="compositionally biased region" description="Basic and acidic residues" evidence="35">
    <location>
        <begin position="586"/>
        <end position="596"/>
    </location>
</feature>
<evidence type="ECO:0000256" key="7">
    <source>
        <dbReference type="ARBA" id="ARBA00004489"/>
    </source>
</evidence>
<dbReference type="InterPro" id="IPR000286">
    <property type="entry name" value="HDACs"/>
</dbReference>
<dbReference type="InterPro" id="IPR023801">
    <property type="entry name" value="His_deacetylse_dom"/>
</dbReference>
<keyword evidence="14" id="KW-0808">Transferase</keyword>
<dbReference type="EMBL" id="CM000366">
    <property type="protein sequence ID" value="EDX17965.1"/>
    <property type="molecule type" value="Genomic_DNA"/>
</dbReference>
<evidence type="ECO:0000256" key="5">
    <source>
        <dbReference type="ARBA" id="ARBA00004300"/>
    </source>
</evidence>
<accession>B4R564</accession>
<dbReference type="InterPro" id="IPR013083">
    <property type="entry name" value="Znf_RING/FYVE/PHD"/>
</dbReference>
<keyword evidence="19" id="KW-0378">Hydrolase</keyword>
<dbReference type="GO" id="GO:0040029">
    <property type="term" value="P:epigenetic regulation of gene expression"/>
    <property type="evidence" value="ECO:0007669"/>
    <property type="project" value="TreeGrafter"/>
</dbReference>
<feature type="domain" description="UBP-type" evidence="36">
    <location>
        <begin position="630"/>
        <end position="731"/>
    </location>
</feature>
<protein>
    <recommendedName>
        <fullName evidence="32">Protein deacetylase HDAC6</fullName>
    </recommendedName>
    <alternativeName>
        <fullName evidence="33">Tubulin-lysine deacetylase HDAC6</fullName>
    </alternativeName>
</protein>
<keyword evidence="28" id="KW-0966">Cell projection</keyword>
<comment type="pathway">
    <text evidence="8">Protein modification; protein ubiquitination.</text>
</comment>
<keyword evidence="25" id="KW-0009">Actin-binding</keyword>
<dbReference type="GO" id="GO:0016740">
    <property type="term" value="F:transferase activity"/>
    <property type="evidence" value="ECO:0007669"/>
    <property type="project" value="UniProtKB-KW"/>
</dbReference>
<dbReference type="GO" id="GO:0043204">
    <property type="term" value="C:perikaryon"/>
    <property type="evidence" value="ECO:0007669"/>
    <property type="project" value="UniProtKB-SubCell"/>
</dbReference>
<keyword evidence="24" id="KW-0804">Transcription</keyword>
<dbReference type="InterPro" id="IPR001607">
    <property type="entry name" value="Znf_UBP"/>
</dbReference>
<dbReference type="OMA" id="LDSRAEC"/>
<evidence type="ECO:0000256" key="4">
    <source>
        <dbReference type="ARBA" id="ARBA00004279"/>
    </source>
</evidence>
<feature type="region of interest" description="Disordered" evidence="35">
    <location>
        <begin position="577"/>
        <end position="600"/>
    </location>
</feature>
<evidence type="ECO:0000256" key="6">
    <source>
        <dbReference type="ARBA" id="ARBA00004484"/>
    </source>
</evidence>
<dbReference type="GO" id="GO:0008270">
    <property type="term" value="F:zinc ion binding"/>
    <property type="evidence" value="ECO:0007669"/>
    <property type="project" value="UniProtKB-KW"/>
</dbReference>
<evidence type="ECO:0000256" key="24">
    <source>
        <dbReference type="ARBA" id="ARBA00023163"/>
    </source>
</evidence>
<evidence type="ECO:0000256" key="3">
    <source>
        <dbReference type="ARBA" id="ARBA00004123"/>
    </source>
</evidence>
<dbReference type="AlphaFoldDB" id="B4R564"/>
<evidence type="ECO:0000313" key="38">
    <source>
        <dbReference type="Proteomes" id="UP000000304"/>
    </source>
</evidence>
<name>B4R564_DROSI</name>
<dbReference type="SMR" id="B4R564"/>
<evidence type="ECO:0000256" key="1">
    <source>
        <dbReference type="ARBA" id="ARBA00001947"/>
    </source>
</evidence>
<dbReference type="InterPro" id="IPR037138">
    <property type="entry name" value="His_deacetylse_dom_sf"/>
</dbReference>
<dbReference type="FunFam" id="3.40.800.20:FF:000005">
    <property type="entry name" value="histone deacetylase 6"/>
    <property type="match status" value="1"/>
</dbReference>
<dbReference type="SMART" id="SM00290">
    <property type="entry name" value="ZnF_UBP"/>
    <property type="match status" value="1"/>
</dbReference>
<dbReference type="PANTHER" id="PTHR10625">
    <property type="entry name" value="HISTONE DEACETYLASE HDAC1-RELATED"/>
    <property type="match status" value="1"/>
</dbReference>
<comment type="catalytic activity">
    <reaction evidence="31">
        <text>N(6)-acetyl-L-lysyl-[alpha-tubulin] + H2O = L-lysyl-[alpha-tubulin] + acetate</text>
        <dbReference type="Rhea" id="RHEA:21548"/>
        <dbReference type="Rhea" id="RHEA-COMP:11278"/>
        <dbReference type="Rhea" id="RHEA-COMP:11279"/>
        <dbReference type="ChEBI" id="CHEBI:15377"/>
        <dbReference type="ChEBI" id="CHEBI:29969"/>
        <dbReference type="ChEBI" id="CHEBI:30089"/>
        <dbReference type="ChEBI" id="CHEBI:61930"/>
    </reaction>
    <physiologicalReaction direction="left-to-right" evidence="31">
        <dbReference type="Rhea" id="RHEA:21549"/>
    </physiologicalReaction>
</comment>
<evidence type="ECO:0000256" key="30">
    <source>
        <dbReference type="ARBA" id="ARBA00049136"/>
    </source>
</evidence>
<dbReference type="GO" id="GO:0005813">
    <property type="term" value="C:centrosome"/>
    <property type="evidence" value="ECO:0007669"/>
    <property type="project" value="UniProtKB-SubCell"/>
</dbReference>
<evidence type="ECO:0000256" key="10">
    <source>
        <dbReference type="ARBA" id="ARBA00022481"/>
    </source>
</evidence>
<dbReference type="GO" id="GO:0006950">
    <property type="term" value="P:response to stress"/>
    <property type="evidence" value="ECO:0007669"/>
    <property type="project" value="UniProtKB-ARBA"/>
</dbReference>
<proteinExistence type="inferred from homology"/>
<comment type="similarity">
    <text evidence="9">Belongs to the histone deacetylase family. HD type 2 subfamily.</text>
</comment>
<evidence type="ECO:0000256" key="12">
    <source>
        <dbReference type="ARBA" id="ARBA00022491"/>
    </source>
</evidence>
<gene>
    <name evidence="37" type="primary">Dsim\HDAC6</name>
    <name evidence="37" type="ORF">Dsim_GD17207</name>
</gene>
<keyword evidence="18" id="KW-0833">Ubl conjugation pathway</keyword>
<evidence type="ECO:0000256" key="31">
    <source>
        <dbReference type="ARBA" id="ARBA00050910"/>
    </source>
</evidence>
<keyword evidence="38" id="KW-1185">Reference proteome</keyword>
<evidence type="ECO:0000256" key="23">
    <source>
        <dbReference type="ARBA" id="ARBA00023015"/>
    </source>
</evidence>
<dbReference type="HOGENOM" id="CLU_007727_2_0_1"/>
<dbReference type="GO" id="GO:0051646">
    <property type="term" value="P:mitochondrion localization"/>
    <property type="evidence" value="ECO:0007669"/>
    <property type="project" value="UniProtKB-ARBA"/>
</dbReference>
<dbReference type="InterPro" id="IPR023696">
    <property type="entry name" value="Ureohydrolase_dom_sf"/>
</dbReference>
<comment type="subcellular location">
    <subcellularLocation>
        <location evidence="7">Cell projection</location>
        <location evidence="7">Axon</location>
    </subcellularLocation>
    <subcellularLocation>
        <location evidence="4">Cell projection</location>
        <location evidence="4">Dendrite</location>
    </subcellularLocation>
    <subcellularLocation>
        <location evidence="2">Cytoplasm</location>
        <location evidence="2">Cytoskeleton</location>
        <location evidence="2">Cilium basal body</location>
    </subcellularLocation>
    <subcellularLocation>
        <location evidence="5">Cytoplasm</location>
        <location evidence="5">Cytoskeleton</location>
        <location evidence="5">Microtubule organizing center</location>
        <location evidence="5">Centrosome</location>
    </subcellularLocation>
    <subcellularLocation>
        <location evidence="3">Nucleus</location>
    </subcellularLocation>
    <subcellularLocation>
        <location evidence="6">Perikaryon</location>
    </subcellularLocation>
</comment>
<evidence type="ECO:0000256" key="34">
    <source>
        <dbReference type="PROSITE-ProRule" id="PRU00502"/>
    </source>
</evidence>
<keyword evidence="23" id="KW-0805">Transcription regulation</keyword>
<evidence type="ECO:0000256" key="14">
    <source>
        <dbReference type="ARBA" id="ARBA00022679"/>
    </source>
</evidence>
<keyword evidence="16" id="KW-0677">Repeat</keyword>
<dbReference type="Gene3D" id="3.30.40.10">
    <property type="entry name" value="Zinc/RING finger domain, C3HC4 (zinc finger)"/>
    <property type="match status" value="1"/>
</dbReference>
<evidence type="ECO:0000256" key="25">
    <source>
        <dbReference type="ARBA" id="ARBA00023203"/>
    </source>
</evidence>
<evidence type="ECO:0000256" key="21">
    <source>
        <dbReference type="ARBA" id="ARBA00022843"/>
    </source>
</evidence>
<feature type="compositionally biased region" description="Low complexity" evidence="35">
    <location>
        <begin position="27"/>
        <end position="52"/>
    </location>
</feature>
<comment type="cofactor">
    <cofactor evidence="1">
        <name>Zn(2+)</name>
        <dbReference type="ChEBI" id="CHEBI:29105"/>
    </cofactor>
</comment>
<sequence length="777" mass="85842">SPPIVTRRGAQQAKIQTRAMASKSKTGTPGAPTAAGGSAGGISSSSGSISGGFNTADPRKTNKPSAALLEAKRRARNNMLKNQGCGSQESVTDIFQNAVNSKSMVRKPTALIYDESMSQHCCLWDKEHYECPERFTRVLERCRELNLTERCLELPSRSATKDEILRLHTEEHFERLKETSGIRDDERMEELSSRYDSIYIHPPSRIQHIHKMHDDYGLLTQMKQLSARAATTDEVCLAHTRAHVNTVRRLLGREPKELHDAAGVYNSVYLHPRTFDCAVLAAGSVLQAVDSVLRGESRSGICNVRPPGHHAEQDHPHGFCIFNNVAIAAQYAIRDFGLERVLIVDWDVHHGNGTQHIFESNPKVLYISLHRYEHGSFFPKGPDGNFDVVGKGAGRGFNVNIPWNKKGMGDLEYALAFQQLVMPIAYEFNPQLVLVSAGFDAAIGDPLGGCKVTPEGYGMLTHWLSALASGRIIVCLEGGYNVNSISYAMTMCTKTLLGDPVPTPQLGATALQKPPTVAFQSCVESLQLCLQVQRTHWRSLEFVGRRLPRDPVVGENNNEDFLTASLRHLNISNDDATVAASGPAVDRPDCGDERPSGSKPKVKVKTLSDYLADNKEALEQSEMFAVYPLKTCPHLRLLRPEEAPRSLDSRAECSVCGSTGENWVCLSCRHVACGRYVNAHMEQHSVEEQHPLAMSTADLSVWCYACSAYVDHPRLYAYLNPLHVDKFQEPMAWTHGCACREDGCYATGPDGRDEDDENNDDDNVAGSSICLRLERNN</sequence>
<feature type="non-terminal residue" evidence="37">
    <location>
        <position position="1"/>
    </location>
</feature>
<evidence type="ECO:0000256" key="26">
    <source>
        <dbReference type="ARBA" id="ARBA00023212"/>
    </source>
</evidence>
<keyword evidence="17 34" id="KW-0863">Zinc-finger</keyword>
<dbReference type="GO" id="GO:0032886">
    <property type="term" value="P:regulation of microtubule-based process"/>
    <property type="evidence" value="ECO:0007669"/>
    <property type="project" value="UniProtKB-ARBA"/>
</dbReference>
<comment type="catalytic activity">
    <reaction evidence="30">
        <text>N(6)-acetyl-L-lysyl-[protein] + H2O = L-lysyl-[protein] + acetate</text>
        <dbReference type="Rhea" id="RHEA:58108"/>
        <dbReference type="Rhea" id="RHEA-COMP:9752"/>
        <dbReference type="Rhea" id="RHEA-COMP:10731"/>
        <dbReference type="ChEBI" id="CHEBI:15377"/>
        <dbReference type="ChEBI" id="CHEBI:29969"/>
        <dbReference type="ChEBI" id="CHEBI:30089"/>
        <dbReference type="ChEBI" id="CHEBI:61930"/>
    </reaction>
    <physiologicalReaction direction="left-to-right" evidence="30">
        <dbReference type="Rhea" id="RHEA:58109"/>
    </physiologicalReaction>
</comment>
<dbReference type="GO" id="GO:0140937">
    <property type="term" value="F:histone H4K12 deacetylase activity, hydrolytic mechanism"/>
    <property type="evidence" value="ECO:0007669"/>
    <property type="project" value="EnsemblMetazoa"/>
</dbReference>
<dbReference type="PROSITE" id="PS50271">
    <property type="entry name" value="ZF_UBP"/>
    <property type="match status" value="1"/>
</dbReference>
<dbReference type="GO" id="GO:0005737">
    <property type="term" value="C:cytoplasm"/>
    <property type="evidence" value="ECO:0007669"/>
    <property type="project" value="EnsemblMetazoa"/>
</dbReference>
<dbReference type="OrthoDB" id="5232919at2759"/>
<dbReference type="GO" id="GO:0180033">
    <property type="term" value="F:histone H4K8 deacetylase activity, hydrolytic mechanism"/>
    <property type="evidence" value="ECO:0007669"/>
    <property type="project" value="EnsemblMetazoa"/>
</dbReference>
<organism evidence="37 38">
    <name type="scientific">Drosophila simulans</name>
    <name type="common">Fruit fly</name>
    <dbReference type="NCBI Taxonomy" id="7240"/>
    <lineage>
        <taxon>Eukaryota</taxon>
        <taxon>Metazoa</taxon>
        <taxon>Ecdysozoa</taxon>
        <taxon>Arthropoda</taxon>
        <taxon>Hexapoda</taxon>
        <taxon>Insecta</taxon>
        <taxon>Pterygota</taxon>
        <taxon>Neoptera</taxon>
        <taxon>Endopterygota</taxon>
        <taxon>Diptera</taxon>
        <taxon>Brachycera</taxon>
        <taxon>Muscomorpha</taxon>
        <taxon>Ephydroidea</taxon>
        <taxon>Drosophilidae</taxon>
        <taxon>Drosophila</taxon>
        <taxon>Sophophora</taxon>
    </lineage>
</organism>
<reference evidence="37 38" key="1">
    <citation type="journal article" date="2007" name="Nature">
        <title>Evolution of genes and genomes on the Drosophila phylogeny.</title>
        <authorList>
            <consortium name="Drosophila 12 Genomes Consortium"/>
            <person name="Clark A.G."/>
            <person name="Eisen M.B."/>
            <person name="Smith D.R."/>
            <person name="Bergman C.M."/>
            <person name="Oliver B."/>
            <person name="Markow T.A."/>
            <person name="Kaufman T.C."/>
            <person name="Kellis M."/>
            <person name="Gelbart W."/>
            <person name="Iyer V.N."/>
            <person name="Pollard D.A."/>
            <person name="Sackton T.B."/>
            <person name="Larracuente A.M."/>
            <person name="Singh N.D."/>
            <person name="Abad J.P."/>
            <person name="Abt D.N."/>
            <person name="Adryan B."/>
            <person name="Aguade M."/>
            <person name="Akashi H."/>
            <person name="Anderson W.W."/>
            <person name="Aquadro C.F."/>
            <person name="Ardell D.H."/>
            <person name="Arguello R."/>
            <person name="Artieri C.G."/>
            <person name="Barbash D.A."/>
            <person name="Barker D."/>
            <person name="Barsanti P."/>
            <person name="Batterham P."/>
            <person name="Batzoglou S."/>
            <person name="Begun D."/>
            <person name="Bhutkar A."/>
            <person name="Blanco E."/>
            <person name="Bosak S.A."/>
            <person name="Bradley R.K."/>
            <person name="Brand A.D."/>
            <person name="Brent M.R."/>
            <person name="Brooks A.N."/>
            <person name="Brown R.H."/>
            <person name="Butlin R.K."/>
            <person name="Caggese C."/>
            <person name="Calvi B.R."/>
            <person name="Bernardo de Carvalho A."/>
            <person name="Caspi A."/>
            <person name="Castrezana S."/>
            <person name="Celniker S.E."/>
            <person name="Chang J.L."/>
            <person name="Chapple C."/>
            <person name="Chatterji S."/>
            <person name="Chinwalla A."/>
            <person name="Civetta A."/>
            <person name="Clifton S.W."/>
            <person name="Comeron J.M."/>
            <person name="Costello J.C."/>
            <person name="Coyne J.A."/>
            <person name="Daub J."/>
            <person name="David R.G."/>
            <person name="Delcher A.L."/>
            <person name="Delehaunty K."/>
            <person name="Do C.B."/>
            <person name="Ebling H."/>
            <person name="Edwards K."/>
            <person name="Eickbush T."/>
            <person name="Evans J.D."/>
            <person name="Filipski A."/>
            <person name="Findeiss S."/>
            <person name="Freyhult E."/>
            <person name="Fulton L."/>
            <person name="Fulton R."/>
            <person name="Garcia A.C."/>
            <person name="Gardiner A."/>
            <person name="Garfield D.A."/>
            <person name="Garvin B.E."/>
            <person name="Gibson G."/>
            <person name="Gilbert D."/>
            <person name="Gnerre S."/>
            <person name="Godfrey J."/>
            <person name="Good R."/>
            <person name="Gotea V."/>
            <person name="Gravely B."/>
            <person name="Greenberg A.J."/>
            <person name="Griffiths-Jones S."/>
            <person name="Gross S."/>
            <person name="Guigo R."/>
            <person name="Gustafson E.A."/>
            <person name="Haerty W."/>
            <person name="Hahn M.W."/>
            <person name="Halligan D.L."/>
            <person name="Halpern A.L."/>
            <person name="Halter G.M."/>
            <person name="Han M.V."/>
            <person name="Heger A."/>
            <person name="Hillier L."/>
            <person name="Hinrichs A.S."/>
            <person name="Holmes I."/>
            <person name="Hoskins R.A."/>
            <person name="Hubisz M.J."/>
            <person name="Hultmark D."/>
            <person name="Huntley M.A."/>
            <person name="Jaffe D.B."/>
            <person name="Jagadeeshan S."/>
            <person name="Jeck W.R."/>
            <person name="Johnson J."/>
            <person name="Jones C.D."/>
            <person name="Jordan W.C."/>
            <person name="Karpen G.H."/>
            <person name="Kataoka E."/>
            <person name="Keightley P.D."/>
            <person name="Kheradpour P."/>
            <person name="Kirkness E.F."/>
            <person name="Koerich L.B."/>
            <person name="Kristiansen K."/>
            <person name="Kudrna D."/>
            <person name="Kulathinal R.J."/>
            <person name="Kumar S."/>
            <person name="Kwok R."/>
            <person name="Lander E."/>
            <person name="Langley C.H."/>
            <person name="Lapoint R."/>
            <person name="Lazzaro B.P."/>
            <person name="Lee S.J."/>
            <person name="Levesque L."/>
            <person name="Li R."/>
            <person name="Lin C.F."/>
            <person name="Lin M.F."/>
            <person name="Lindblad-Toh K."/>
            <person name="Llopart A."/>
            <person name="Long M."/>
            <person name="Low L."/>
            <person name="Lozovsky E."/>
            <person name="Lu J."/>
            <person name="Luo M."/>
            <person name="Machado C.A."/>
            <person name="Makalowski W."/>
            <person name="Marzo M."/>
            <person name="Matsuda M."/>
            <person name="Matzkin L."/>
            <person name="McAllister B."/>
            <person name="McBride C.S."/>
            <person name="McKernan B."/>
            <person name="McKernan K."/>
            <person name="Mendez-Lago M."/>
            <person name="Minx P."/>
            <person name="Mollenhauer M.U."/>
            <person name="Montooth K."/>
            <person name="Mount S.M."/>
            <person name="Mu X."/>
            <person name="Myers E."/>
            <person name="Negre B."/>
            <person name="Newfeld S."/>
            <person name="Nielsen R."/>
            <person name="Noor M.A."/>
            <person name="O'Grady P."/>
            <person name="Pachter L."/>
            <person name="Papaceit M."/>
            <person name="Parisi M.J."/>
            <person name="Parisi M."/>
            <person name="Parts L."/>
            <person name="Pedersen J.S."/>
            <person name="Pesole G."/>
            <person name="Phillippy A.M."/>
            <person name="Ponting C.P."/>
            <person name="Pop M."/>
            <person name="Porcelli D."/>
            <person name="Powell J.R."/>
            <person name="Prohaska S."/>
            <person name="Pruitt K."/>
            <person name="Puig M."/>
            <person name="Quesneville H."/>
            <person name="Ram K.R."/>
            <person name="Rand D."/>
            <person name="Rasmussen M.D."/>
            <person name="Reed L.K."/>
            <person name="Reenan R."/>
            <person name="Reily A."/>
            <person name="Remington K.A."/>
            <person name="Rieger T.T."/>
            <person name="Ritchie M.G."/>
            <person name="Robin C."/>
            <person name="Rogers Y.H."/>
            <person name="Rohde C."/>
            <person name="Rozas J."/>
            <person name="Rubenfield M.J."/>
            <person name="Ruiz A."/>
            <person name="Russo S."/>
            <person name="Salzberg S.L."/>
            <person name="Sanchez-Gracia A."/>
            <person name="Saranga D.J."/>
            <person name="Sato H."/>
            <person name="Schaeffer S.W."/>
            <person name="Schatz M.C."/>
            <person name="Schlenke T."/>
            <person name="Schwartz R."/>
            <person name="Segarra C."/>
            <person name="Singh R.S."/>
            <person name="Sirot L."/>
            <person name="Sirota M."/>
            <person name="Sisneros N.B."/>
            <person name="Smith C.D."/>
            <person name="Smith T.F."/>
            <person name="Spieth J."/>
            <person name="Stage D.E."/>
            <person name="Stark A."/>
            <person name="Stephan W."/>
            <person name="Strausberg R.L."/>
            <person name="Strempel S."/>
            <person name="Sturgill D."/>
            <person name="Sutton G."/>
            <person name="Sutton G.G."/>
            <person name="Tao W."/>
            <person name="Teichmann S."/>
            <person name="Tobari Y.N."/>
            <person name="Tomimura Y."/>
            <person name="Tsolas J.M."/>
            <person name="Valente V.L."/>
            <person name="Venter E."/>
            <person name="Venter J.C."/>
            <person name="Vicario S."/>
            <person name="Vieira F.G."/>
            <person name="Vilella A.J."/>
            <person name="Villasante A."/>
            <person name="Walenz B."/>
            <person name="Wang J."/>
            <person name="Wasserman M."/>
            <person name="Watts T."/>
            <person name="Wilson D."/>
            <person name="Wilson R.K."/>
            <person name="Wing R.A."/>
            <person name="Wolfner M.F."/>
            <person name="Wong A."/>
            <person name="Wong G.K."/>
            <person name="Wu C.I."/>
            <person name="Wu G."/>
            <person name="Yamamoto D."/>
            <person name="Yang H.P."/>
            <person name="Yang S.P."/>
            <person name="Yorke J.A."/>
            <person name="Yoshida K."/>
            <person name="Zdobnov E."/>
            <person name="Zhang P."/>
            <person name="Zhang Y."/>
            <person name="Zimin A.V."/>
            <person name="Baldwin J."/>
            <person name="Abdouelleil A."/>
            <person name="Abdulkadir J."/>
            <person name="Abebe A."/>
            <person name="Abera B."/>
            <person name="Abreu J."/>
            <person name="Acer S.C."/>
            <person name="Aftuck L."/>
            <person name="Alexander A."/>
            <person name="An P."/>
            <person name="Anderson E."/>
            <person name="Anderson S."/>
            <person name="Arachi H."/>
            <person name="Azer M."/>
            <person name="Bachantsang P."/>
            <person name="Barry A."/>
            <person name="Bayul T."/>
            <person name="Berlin A."/>
            <person name="Bessette D."/>
            <person name="Bloom T."/>
            <person name="Blye J."/>
            <person name="Boguslavskiy L."/>
            <person name="Bonnet C."/>
            <person name="Boukhgalter B."/>
            <person name="Bourzgui I."/>
            <person name="Brown A."/>
            <person name="Cahill P."/>
            <person name="Channer S."/>
            <person name="Cheshatsang Y."/>
            <person name="Chuda L."/>
            <person name="Citroen M."/>
            <person name="Collymore A."/>
            <person name="Cooke P."/>
            <person name="Costello M."/>
            <person name="D'Aco K."/>
            <person name="Daza R."/>
            <person name="De Haan G."/>
            <person name="DeGray S."/>
            <person name="DeMaso C."/>
            <person name="Dhargay N."/>
            <person name="Dooley K."/>
            <person name="Dooley E."/>
            <person name="Doricent M."/>
            <person name="Dorje P."/>
            <person name="Dorjee K."/>
            <person name="Dupes A."/>
            <person name="Elong R."/>
            <person name="Falk J."/>
            <person name="Farina A."/>
            <person name="Faro S."/>
            <person name="Ferguson D."/>
            <person name="Fisher S."/>
            <person name="Foley C.D."/>
            <person name="Franke A."/>
            <person name="Friedrich D."/>
            <person name="Gadbois L."/>
            <person name="Gearin G."/>
            <person name="Gearin C.R."/>
            <person name="Giannoukos G."/>
            <person name="Goode T."/>
            <person name="Graham J."/>
            <person name="Grandbois E."/>
            <person name="Grewal S."/>
            <person name="Gyaltsen K."/>
            <person name="Hafez N."/>
            <person name="Hagos B."/>
            <person name="Hall J."/>
            <person name="Henson C."/>
            <person name="Hollinger A."/>
            <person name="Honan T."/>
            <person name="Huard M.D."/>
            <person name="Hughes L."/>
            <person name="Hurhula B."/>
            <person name="Husby M.E."/>
            <person name="Kamat A."/>
            <person name="Kanga B."/>
            <person name="Kashin S."/>
            <person name="Khazanovich D."/>
            <person name="Kisner P."/>
            <person name="Lance K."/>
            <person name="Lara M."/>
            <person name="Lee W."/>
            <person name="Lennon N."/>
            <person name="Letendre F."/>
            <person name="LeVine R."/>
            <person name="Lipovsky A."/>
            <person name="Liu X."/>
            <person name="Liu J."/>
            <person name="Liu S."/>
            <person name="Lokyitsang T."/>
            <person name="Lokyitsang Y."/>
            <person name="Lubonja R."/>
            <person name="Lui A."/>
            <person name="MacDonald P."/>
            <person name="Magnisalis V."/>
            <person name="Maru K."/>
            <person name="Matthews C."/>
            <person name="McCusker W."/>
            <person name="McDonough S."/>
            <person name="Mehta T."/>
            <person name="Meldrim J."/>
            <person name="Meneus L."/>
            <person name="Mihai O."/>
            <person name="Mihalev A."/>
            <person name="Mihova T."/>
            <person name="Mittelman R."/>
            <person name="Mlenga V."/>
            <person name="Montmayeur A."/>
            <person name="Mulrain L."/>
            <person name="Navidi A."/>
            <person name="Naylor J."/>
            <person name="Negash T."/>
            <person name="Nguyen T."/>
            <person name="Nguyen N."/>
            <person name="Nicol R."/>
            <person name="Norbu C."/>
            <person name="Norbu N."/>
            <person name="Novod N."/>
            <person name="O'Neill B."/>
            <person name="Osman S."/>
            <person name="Markiewicz E."/>
            <person name="Oyono O.L."/>
            <person name="Patti C."/>
            <person name="Phunkhang P."/>
            <person name="Pierre F."/>
            <person name="Priest M."/>
            <person name="Raghuraman S."/>
            <person name="Rege F."/>
            <person name="Reyes R."/>
            <person name="Rise C."/>
            <person name="Rogov P."/>
            <person name="Ross K."/>
            <person name="Ryan E."/>
            <person name="Settipalli S."/>
            <person name="Shea T."/>
            <person name="Sherpa N."/>
            <person name="Shi L."/>
            <person name="Shih D."/>
            <person name="Sparrow T."/>
            <person name="Spaulding J."/>
            <person name="Stalker J."/>
            <person name="Stange-Thomann N."/>
            <person name="Stavropoulos S."/>
            <person name="Stone C."/>
            <person name="Strader C."/>
            <person name="Tesfaye S."/>
            <person name="Thomson T."/>
            <person name="Thoulutsang Y."/>
            <person name="Thoulutsang D."/>
            <person name="Topham K."/>
            <person name="Topping I."/>
            <person name="Tsamla T."/>
            <person name="Vassiliev H."/>
            <person name="Vo A."/>
            <person name="Wangchuk T."/>
            <person name="Wangdi T."/>
            <person name="Weiand M."/>
            <person name="Wilkinson J."/>
            <person name="Wilson A."/>
            <person name="Yadav S."/>
            <person name="Young G."/>
            <person name="Yu Q."/>
            <person name="Zembek L."/>
            <person name="Zhong D."/>
            <person name="Zimmer A."/>
            <person name="Zwirko Z."/>
            <person name="Jaffe D.B."/>
            <person name="Alvarez P."/>
            <person name="Brockman W."/>
            <person name="Butler J."/>
            <person name="Chin C."/>
            <person name="Gnerre S."/>
            <person name="Grabherr M."/>
            <person name="Kleber M."/>
            <person name="Mauceli E."/>
            <person name="MacCallum I."/>
        </authorList>
    </citation>
    <scope>NUCLEOTIDE SEQUENCE [LARGE SCALE GENOMIC DNA]</scope>
    <source>
        <strain evidence="38">white501</strain>
    </source>
</reference>
<comment type="catalytic activity">
    <reaction evidence="29">
        <text>N(6)-acetyl-L-lysyl-[histone] + H2O = L-lysyl-[histone] + acetate</text>
        <dbReference type="Rhea" id="RHEA:58196"/>
        <dbReference type="Rhea" id="RHEA-COMP:9845"/>
        <dbReference type="Rhea" id="RHEA-COMP:11338"/>
        <dbReference type="ChEBI" id="CHEBI:15377"/>
        <dbReference type="ChEBI" id="CHEBI:29969"/>
        <dbReference type="ChEBI" id="CHEBI:30089"/>
        <dbReference type="ChEBI" id="CHEBI:61930"/>
        <dbReference type="EC" id="3.5.1.98"/>
    </reaction>
</comment>
<evidence type="ECO:0000256" key="33">
    <source>
        <dbReference type="ARBA" id="ARBA00082852"/>
    </source>
</evidence>
<evidence type="ECO:0000256" key="35">
    <source>
        <dbReference type="SAM" id="MobiDB-lite"/>
    </source>
</evidence>
<dbReference type="GO" id="GO:0030424">
    <property type="term" value="C:axon"/>
    <property type="evidence" value="ECO:0007669"/>
    <property type="project" value="UniProtKB-SubCell"/>
</dbReference>
<dbReference type="Pfam" id="PF02148">
    <property type="entry name" value="zf-UBP"/>
    <property type="match status" value="1"/>
</dbReference>
<evidence type="ECO:0000256" key="9">
    <source>
        <dbReference type="ARBA" id="ARBA00007738"/>
    </source>
</evidence>
<keyword evidence="21" id="KW-0832">Ubl conjugation</keyword>
<evidence type="ECO:0000256" key="27">
    <source>
        <dbReference type="ARBA" id="ARBA00023242"/>
    </source>
</evidence>
<keyword evidence="12" id="KW-0678">Repressor</keyword>
<dbReference type="GO" id="GO:0000118">
    <property type="term" value="C:histone deacetylase complex"/>
    <property type="evidence" value="ECO:0007669"/>
    <property type="project" value="TreeGrafter"/>
</dbReference>
<dbReference type="Gene3D" id="3.40.800.20">
    <property type="entry name" value="Histone deacetylase domain"/>
    <property type="match status" value="2"/>
</dbReference>
<dbReference type="GO" id="GO:0007269">
    <property type="term" value="P:neurotransmitter secretion"/>
    <property type="evidence" value="ECO:0007669"/>
    <property type="project" value="EnsemblMetazoa"/>
</dbReference>
<evidence type="ECO:0000256" key="22">
    <source>
        <dbReference type="ARBA" id="ARBA00022853"/>
    </source>
</evidence>
<keyword evidence="27" id="KW-0539">Nucleus</keyword>
<dbReference type="Pfam" id="PF00850">
    <property type="entry name" value="Hist_deacetyl"/>
    <property type="match status" value="1"/>
</dbReference>
<keyword evidence="15" id="KW-0479">Metal-binding</keyword>
<dbReference type="GO" id="GO:0030425">
    <property type="term" value="C:dendrite"/>
    <property type="evidence" value="ECO:0007669"/>
    <property type="project" value="UniProtKB-SubCell"/>
</dbReference>
<dbReference type="GO" id="GO:0006355">
    <property type="term" value="P:regulation of DNA-templated transcription"/>
    <property type="evidence" value="ECO:0007669"/>
    <property type="project" value="EnsemblMetazoa"/>
</dbReference>
<dbReference type="GO" id="GO:0034739">
    <property type="term" value="F:histone H4K16 deacetylase activity, hydrolytic mechanism"/>
    <property type="evidence" value="ECO:0007669"/>
    <property type="project" value="EnsemblMetazoa"/>
</dbReference>
<dbReference type="SUPFAM" id="SSF52768">
    <property type="entry name" value="Arginase/deacetylase"/>
    <property type="match status" value="2"/>
</dbReference>
<evidence type="ECO:0000256" key="16">
    <source>
        <dbReference type="ARBA" id="ARBA00022737"/>
    </source>
</evidence>
<dbReference type="GO" id="GO:0051129">
    <property type="term" value="P:negative regulation of cellular component organization"/>
    <property type="evidence" value="ECO:0007669"/>
    <property type="project" value="UniProtKB-ARBA"/>
</dbReference>